<protein>
    <submittedName>
        <fullName evidence="1">Uncharacterized protein</fullName>
    </submittedName>
</protein>
<dbReference type="EMBL" id="ML209881">
    <property type="protein sequence ID" value="TFK57909.1"/>
    <property type="molecule type" value="Genomic_DNA"/>
</dbReference>
<keyword evidence="2" id="KW-1185">Reference proteome</keyword>
<accession>A0ACD2ZX17</accession>
<dbReference type="Proteomes" id="UP000308600">
    <property type="component" value="Unassembled WGS sequence"/>
</dbReference>
<organism evidence="1 2">
    <name type="scientific">Pluteus cervinus</name>
    <dbReference type="NCBI Taxonomy" id="181527"/>
    <lineage>
        <taxon>Eukaryota</taxon>
        <taxon>Fungi</taxon>
        <taxon>Dikarya</taxon>
        <taxon>Basidiomycota</taxon>
        <taxon>Agaricomycotina</taxon>
        <taxon>Agaricomycetes</taxon>
        <taxon>Agaricomycetidae</taxon>
        <taxon>Agaricales</taxon>
        <taxon>Pluteineae</taxon>
        <taxon>Pluteaceae</taxon>
        <taxon>Pluteus</taxon>
    </lineage>
</organism>
<name>A0ACD2ZX17_9AGAR</name>
<gene>
    <name evidence="1" type="ORF">BDN72DRAFT_907321</name>
</gene>
<evidence type="ECO:0000313" key="2">
    <source>
        <dbReference type="Proteomes" id="UP000308600"/>
    </source>
</evidence>
<evidence type="ECO:0000313" key="1">
    <source>
        <dbReference type="EMBL" id="TFK57909.1"/>
    </source>
</evidence>
<sequence length="225" mass="23987">MHQLREINSATFRTRAARIAFLSSFTIGELLDAAKIAIGANSHDTDGESESDDSPASSSLSSTQHPEHSTHYATAPTTSTATRRAMDKLSSLAINRAPPATQAVPSRSAVAPSLGVGSTHNREAPVSVLGARSESSGRIHHPIPSVPGVGRGTPSRGYPPSRITWQLVTMGYDVGVYPGWDQTAPLVSGVPGARYRKVGSEAEGWRLYHEACDRGEVHRLPMPQE</sequence>
<proteinExistence type="predicted"/>
<reference evidence="1 2" key="1">
    <citation type="journal article" date="2019" name="Nat. Ecol. Evol.">
        <title>Megaphylogeny resolves global patterns of mushroom evolution.</title>
        <authorList>
            <person name="Varga T."/>
            <person name="Krizsan K."/>
            <person name="Foldi C."/>
            <person name="Dima B."/>
            <person name="Sanchez-Garcia M."/>
            <person name="Sanchez-Ramirez S."/>
            <person name="Szollosi G.J."/>
            <person name="Szarkandi J.G."/>
            <person name="Papp V."/>
            <person name="Albert L."/>
            <person name="Andreopoulos W."/>
            <person name="Angelini C."/>
            <person name="Antonin V."/>
            <person name="Barry K.W."/>
            <person name="Bougher N.L."/>
            <person name="Buchanan P."/>
            <person name="Buyck B."/>
            <person name="Bense V."/>
            <person name="Catcheside P."/>
            <person name="Chovatia M."/>
            <person name="Cooper J."/>
            <person name="Damon W."/>
            <person name="Desjardin D."/>
            <person name="Finy P."/>
            <person name="Geml J."/>
            <person name="Haridas S."/>
            <person name="Hughes K."/>
            <person name="Justo A."/>
            <person name="Karasinski D."/>
            <person name="Kautmanova I."/>
            <person name="Kiss B."/>
            <person name="Kocsube S."/>
            <person name="Kotiranta H."/>
            <person name="LaButti K.M."/>
            <person name="Lechner B.E."/>
            <person name="Liimatainen K."/>
            <person name="Lipzen A."/>
            <person name="Lukacs Z."/>
            <person name="Mihaltcheva S."/>
            <person name="Morgado L.N."/>
            <person name="Niskanen T."/>
            <person name="Noordeloos M.E."/>
            <person name="Ohm R.A."/>
            <person name="Ortiz-Santana B."/>
            <person name="Ovrebo C."/>
            <person name="Racz N."/>
            <person name="Riley R."/>
            <person name="Savchenko A."/>
            <person name="Shiryaev A."/>
            <person name="Soop K."/>
            <person name="Spirin V."/>
            <person name="Szebenyi C."/>
            <person name="Tomsovsky M."/>
            <person name="Tulloss R.E."/>
            <person name="Uehling J."/>
            <person name="Grigoriev I.V."/>
            <person name="Vagvolgyi C."/>
            <person name="Papp T."/>
            <person name="Martin F.M."/>
            <person name="Miettinen O."/>
            <person name="Hibbett D.S."/>
            <person name="Nagy L.G."/>
        </authorList>
    </citation>
    <scope>NUCLEOTIDE SEQUENCE [LARGE SCALE GENOMIC DNA]</scope>
    <source>
        <strain evidence="1 2">NL-1719</strain>
    </source>
</reference>